<dbReference type="GO" id="GO:0016020">
    <property type="term" value="C:membrane"/>
    <property type="evidence" value="ECO:0007669"/>
    <property type="project" value="TreeGrafter"/>
</dbReference>
<gene>
    <name evidence="5" type="ORF">CEY15_03385</name>
</gene>
<dbReference type="Pfam" id="PF19040">
    <property type="entry name" value="SGNH"/>
    <property type="match status" value="1"/>
</dbReference>
<dbReference type="InterPro" id="IPR043968">
    <property type="entry name" value="SGNH"/>
</dbReference>
<evidence type="ECO:0000256" key="2">
    <source>
        <dbReference type="SAM" id="Phobius"/>
    </source>
</evidence>
<accession>A0A2A2WTF8</accession>
<feature type="transmembrane region" description="Helical" evidence="2">
    <location>
        <begin position="250"/>
        <end position="267"/>
    </location>
</feature>
<keyword evidence="6" id="KW-1185">Reference proteome</keyword>
<dbReference type="GO" id="GO:0016747">
    <property type="term" value="F:acyltransferase activity, transferring groups other than amino-acyl groups"/>
    <property type="evidence" value="ECO:0007669"/>
    <property type="project" value="InterPro"/>
</dbReference>
<keyword evidence="5" id="KW-0808">Transferase</keyword>
<keyword evidence="2" id="KW-0472">Membrane</keyword>
<keyword evidence="2" id="KW-0812">Transmembrane</keyword>
<proteinExistence type="predicted"/>
<evidence type="ECO:0000259" key="3">
    <source>
        <dbReference type="Pfam" id="PF01757"/>
    </source>
</evidence>
<feature type="domain" description="SGNH" evidence="4">
    <location>
        <begin position="489"/>
        <end position="702"/>
    </location>
</feature>
<feature type="transmembrane region" description="Helical" evidence="2">
    <location>
        <begin position="87"/>
        <end position="105"/>
    </location>
</feature>
<evidence type="ECO:0000259" key="4">
    <source>
        <dbReference type="Pfam" id="PF19040"/>
    </source>
</evidence>
<dbReference type="PANTHER" id="PTHR23028:SF53">
    <property type="entry name" value="ACYL_TRANSF_3 DOMAIN-CONTAINING PROTEIN"/>
    <property type="match status" value="1"/>
</dbReference>
<sequence length="719" mass="77830">MATSTPNPPARRRRGKMAYRHDIDGLRGLAIALVVVFHIWMGRVSGGVDVFLTLSGFFFLGSLLRGAGLPGTPLNPLPHLKRLVRRLYPALVVTVAATVVGTILIKPPTQWSAIFEQTVASLFYYQNWELALTSQDYAAADATISPLQHLWSMSVQGQFYLVALAVILGLTAVWRLVVKRGTPKWMLLGVVLAGTVASVWWSAYGQTVNQPWNYYDTGARMWELLVGGLVAIVLAGVVLPWPLRMLTTAAGLFMVVSTGFFFDGAAYFPGPLAWYPIGGALLIILGGNLPDGERATPRRDPVTWLLSGRAFRRLGDISYSLYLWHWPILILWLSYDRQAEITLVSGSVIVAASVVLALLTEKYIERPLRMASRARSRTTPAAQKRDSLRKGSGRSERDQRRFVRATALVVVSAVASLSAVGWWTVTSASRSAVPYVDSLTDPDHPGARAFFDGVPVPEDAGYVPSLLQVGNDLPMSTLDGCISNFESSEVEMCVYGDVTAPRTIALVGGSHAEHWISGLDEVGRHYGFRVVTLLKMGCPLTLDASVSDSDELLYESCAEWTPAALAALVGLAPDFVFTTATRPVGVVGPDVTPRQYVDLWRALDEQGIGVIAIRDTPWLNQGRGPIRAGDCLGDGGTPEECGMPRERSIAPINPAALAGAGIDSVRLIDLTDGLCDAGNCPVVVGNVIVYHDSHHLSGSWVRSASGELARQMGPATGWW</sequence>
<feature type="transmembrane region" description="Helical" evidence="2">
    <location>
        <begin position="47"/>
        <end position="66"/>
    </location>
</feature>
<feature type="region of interest" description="Disordered" evidence="1">
    <location>
        <begin position="374"/>
        <end position="397"/>
    </location>
</feature>
<keyword evidence="5" id="KW-0012">Acyltransferase</keyword>
<dbReference type="EMBL" id="NTGA01000005">
    <property type="protein sequence ID" value="PAY24502.1"/>
    <property type="molecule type" value="Genomic_DNA"/>
</dbReference>
<feature type="transmembrane region" description="Helical" evidence="2">
    <location>
        <begin position="185"/>
        <end position="204"/>
    </location>
</feature>
<feature type="transmembrane region" description="Helical" evidence="2">
    <location>
        <begin position="341"/>
        <end position="360"/>
    </location>
</feature>
<evidence type="ECO:0000313" key="6">
    <source>
        <dbReference type="Proteomes" id="UP000218810"/>
    </source>
</evidence>
<feature type="transmembrane region" description="Helical" evidence="2">
    <location>
        <begin position="159"/>
        <end position="178"/>
    </location>
</feature>
<feature type="transmembrane region" description="Helical" evidence="2">
    <location>
        <begin position="317"/>
        <end position="335"/>
    </location>
</feature>
<dbReference type="OrthoDB" id="3404679at2"/>
<dbReference type="InterPro" id="IPR002656">
    <property type="entry name" value="Acyl_transf_3_dom"/>
</dbReference>
<name>A0A2A2WTF8_9ACTN</name>
<dbReference type="InterPro" id="IPR050879">
    <property type="entry name" value="Acyltransferase_3"/>
</dbReference>
<feature type="compositionally biased region" description="Basic and acidic residues" evidence="1">
    <location>
        <begin position="383"/>
        <end position="397"/>
    </location>
</feature>
<feature type="domain" description="Acyltransferase 3" evidence="3">
    <location>
        <begin position="21"/>
        <end position="359"/>
    </location>
</feature>
<evidence type="ECO:0000256" key="1">
    <source>
        <dbReference type="SAM" id="MobiDB-lite"/>
    </source>
</evidence>
<dbReference type="GO" id="GO:0009103">
    <property type="term" value="P:lipopolysaccharide biosynthetic process"/>
    <property type="evidence" value="ECO:0007669"/>
    <property type="project" value="TreeGrafter"/>
</dbReference>
<evidence type="ECO:0000313" key="5">
    <source>
        <dbReference type="EMBL" id="PAY24502.1"/>
    </source>
</evidence>
<dbReference type="PANTHER" id="PTHR23028">
    <property type="entry name" value="ACETYLTRANSFERASE"/>
    <property type="match status" value="1"/>
</dbReference>
<dbReference type="Pfam" id="PF01757">
    <property type="entry name" value="Acyl_transf_3"/>
    <property type="match status" value="1"/>
</dbReference>
<feature type="transmembrane region" description="Helical" evidence="2">
    <location>
        <begin position="224"/>
        <end position="243"/>
    </location>
</feature>
<feature type="transmembrane region" description="Helical" evidence="2">
    <location>
        <begin position="402"/>
        <end position="425"/>
    </location>
</feature>
<organism evidence="5 6">
    <name type="scientific">Dietzia natronolimnaea</name>
    <dbReference type="NCBI Taxonomy" id="161920"/>
    <lineage>
        <taxon>Bacteria</taxon>
        <taxon>Bacillati</taxon>
        <taxon>Actinomycetota</taxon>
        <taxon>Actinomycetes</taxon>
        <taxon>Mycobacteriales</taxon>
        <taxon>Dietziaceae</taxon>
        <taxon>Dietzia</taxon>
    </lineage>
</organism>
<protein>
    <submittedName>
        <fullName evidence="5">Acyltransferase</fullName>
    </submittedName>
</protein>
<dbReference type="AlphaFoldDB" id="A0A2A2WTF8"/>
<feature type="transmembrane region" description="Helical" evidence="2">
    <location>
        <begin position="21"/>
        <end position="41"/>
    </location>
</feature>
<dbReference type="Proteomes" id="UP000218810">
    <property type="component" value="Unassembled WGS sequence"/>
</dbReference>
<reference evidence="6" key="1">
    <citation type="submission" date="2017-09" db="EMBL/GenBank/DDBJ databases">
        <authorList>
            <person name="Zhang Y."/>
            <person name="Huang X."/>
            <person name="Liu J."/>
            <person name="Lu L."/>
            <person name="Peng K."/>
        </authorList>
    </citation>
    <scope>NUCLEOTIDE SEQUENCE [LARGE SCALE GENOMIC DNA]</scope>
    <source>
        <strain evidence="6">S-XJ-1</strain>
    </source>
</reference>
<feature type="transmembrane region" description="Helical" evidence="2">
    <location>
        <begin position="273"/>
        <end position="289"/>
    </location>
</feature>
<keyword evidence="2" id="KW-1133">Transmembrane helix</keyword>
<comment type="caution">
    <text evidence="5">The sequence shown here is derived from an EMBL/GenBank/DDBJ whole genome shotgun (WGS) entry which is preliminary data.</text>
</comment>